<sequence length="602" mass="69449">MADSQTDVQPAYQRTYTERSPPSEEGETKFDPFEDEFPMISVNFKRRYKVLEQAGAVSDSPVLRVYDEEMETDCACKVLSKRQILNRGWKTVEQANQEARILRKLNHTFIVNFISSWQNPTKLFIVMEYLPGGELYHLWKHLRIASDSLIRFFAAQVSVALDYLHSKYILYRDLKMENLMFDSGGYLKLIDFGASKEMNAHPLEKTWTICGTLAYCAPEMLNGDGYDFMVDWWALGIMCYALSCGTYPVSPGRNHREMREKINKHHYAAPVHTSSDLEQTILQLLQKDPRRRTGGTSVLSRFKFFAGLINFYKVELRQYDPRAFYTRADVAKLPESPLKRWITDYSMVQDQPEEFCIRGHGADIRITRSSAAQNNTVMPLNEERDKVGQQHISEWLLTQPDVMGFSDRSNFVQSGEISGSIRSMSTIRASKQSFVQMGLMTCGGTPNNSVRSDATSEHEKNGFPYRFWRRSTRHSGATTDENEFNIASDNHEDAIPLVAHKRTSIKSLWASFKERVSRVSFKNNTIRSKSLATNEKKRRNNKVRIESESNTGQVETYVNVIRNLPTPQQHSIKSTPERRESKRSEQYETNGQCERIIYIKPR</sequence>
<feature type="region of interest" description="Disordered" evidence="6">
    <location>
        <begin position="530"/>
        <end position="550"/>
    </location>
</feature>
<proteinExistence type="predicted"/>
<comment type="caution">
    <text evidence="8">The sequence shown here is derived from an EMBL/GenBank/DDBJ whole genome shotgun (WGS) entry which is preliminary data.</text>
</comment>
<accession>A0A4E0R0Q6</accession>
<evidence type="ECO:0000256" key="5">
    <source>
        <dbReference type="ARBA" id="ARBA00022840"/>
    </source>
</evidence>
<evidence type="ECO:0000313" key="9">
    <source>
        <dbReference type="Proteomes" id="UP000230066"/>
    </source>
</evidence>
<keyword evidence="3" id="KW-0547">Nucleotide-binding</keyword>
<protein>
    <submittedName>
        <fullName evidence="8">Serine/threonine kinase</fullName>
    </submittedName>
</protein>
<feature type="region of interest" description="Disordered" evidence="6">
    <location>
        <begin position="562"/>
        <end position="589"/>
    </location>
</feature>
<dbReference type="PROSITE" id="PS50011">
    <property type="entry name" value="PROTEIN_KINASE_DOM"/>
    <property type="match status" value="1"/>
</dbReference>
<evidence type="ECO:0000256" key="6">
    <source>
        <dbReference type="SAM" id="MobiDB-lite"/>
    </source>
</evidence>
<gene>
    <name evidence="8" type="ORF">D915_009649</name>
</gene>
<dbReference type="GO" id="GO:0004674">
    <property type="term" value="F:protein serine/threonine kinase activity"/>
    <property type="evidence" value="ECO:0007669"/>
    <property type="project" value="UniProtKB-KW"/>
</dbReference>
<dbReference type="Gene3D" id="1.10.510.10">
    <property type="entry name" value="Transferase(Phosphotransferase) domain 1"/>
    <property type="match status" value="1"/>
</dbReference>
<dbReference type="GO" id="GO:0005524">
    <property type="term" value="F:ATP binding"/>
    <property type="evidence" value="ECO:0007669"/>
    <property type="project" value="UniProtKB-KW"/>
</dbReference>
<evidence type="ECO:0000259" key="7">
    <source>
        <dbReference type="PROSITE" id="PS50011"/>
    </source>
</evidence>
<evidence type="ECO:0000313" key="8">
    <source>
        <dbReference type="EMBL" id="THD19486.1"/>
    </source>
</evidence>
<organism evidence="8 9">
    <name type="scientific">Fasciola hepatica</name>
    <name type="common">Liver fluke</name>
    <dbReference type="NCBI Taxonomy" id="6192"/>
    <lineage>
        <taxon>Eukaryota</taxon>
        <taxon>Metazoa</taxon>
        <taxon>Spiralia</taxon>
        <taxon>Lophotrochozoa</taxon>
        <taxon>Platyhelminthes</taxon>
        <taxon>Trematoda</taxon>
        <taxon>Digenea</taxon>
        <taxon>Plagiorchiida</taxon>
        <taxon>Echinostomata</taxon>
        <taxon>Echinostomatoidea</taxon>
        <taxon>Fasciolidae</taxon>
        <taxon>Fasciola</taxon>
    </lineage>
</organism>
<feature type="compositionally biased region" description="Polar residues" evidence="6">
    <location>
        <begin position="1"/>
        <end position="20"/>
    </location>
</feature>
<dbReference type="InterPro" id="IPR000719">
    <property type="entry name" value="Prot_kinase_dom"/>
</dbReference>
<dbReference type="Proteomes" id="UP000230066">
    <property type="component" value="Unassembled WGS sequence"/>
</dbReference>
<dbReference type="SMART" id="SM00220">
    <property type="entry name" value="S_TKc"/>
    <property type="match status" value="1"/>
</dbReference>
<evidence type="ECO:0000256" key="4">
    <source>
        <dbReference type="ARBA" id="ARBA00022777"/>
    </source>
</evidence>
<dbReference type="PROSITE" id="PS00108">
    <property type="entry name" value="PROTEIN_KINASE_ST"/>
    <property type="match status" value="1"/>
</dbReference>
<name>A0A4E0R0Q6_FASHE</name>
<dbReference type="Gene3D" id="3.30.200.20">
    <property type="entry name" value="Phosphorylase Kinase, domain 1"/>
    <property type="match status" value="1"/>
</dbReference>
<keyword evidence="4 8" id="KW-0418">Kinase</keyword>
<feature type="region of interest" description="Disordered" evidence="6">
    <location>
        <begin position="1"/>
        <end position="31"/>
    </location>
</feature>
<keyword evidence="1" id="KW-0723">Serine/threonine-protein kinase</keyword>
<evidence type="ECO:0000256" key="2">
    <source>
        <dbReference type="ARBA" id="ARBA00022679"/>
    </source>
</evidence>
<dbReference type="InterPro" id="IPR008271">
    <property type="entry name" value="Ser/Thr_kinase_AS"/>
</dbReference>
<dbReference type="FunFam" id="1.10.510.10:FF:000571">
    <property type="entry name" value="Maternal embryonic leucine zipper kinase"/>
    <property type="match status" value="1"/>
</dbReference>
<feature type="domain" description="Protein kinase" evidence="7">
    <location>
        <begin position="48"/>
        <end position="305"/>
    </location>
</feature>
<evidence type="ECO:0000256" key="1">
    <source>
        <dbReference type="ARBA" id="ARBA00022527"/>
    </source>
</evidence>
<dbReference type="InterPro" id="IPR045270">
    <property type="entry name" value="STKc_AGC"/>
</dbReference>
<dbReference type="Pfam" id="PF00069">
    <property type="entry name" value="Pkinase"/>
    <property type="match status" value="1"/>
</dbReference>
<reference evidence="8" key="1">
    <citation type="submission" date="2019-03" db="EMBL/GenBank/DDBJ databases">
        <title>Improved annotation for the trematode Fasciola hepatica.</title>
        <authorList>
            <person name="Choi Y.-J."/>
            <person name="Martin J."/>
            <person name="Mitreva M."/>
        </authorList>
    </citation>
    <scope>NUCLEOTIDE SEQUENCE [LARGE SCALE GENOMIC DNA]</scope>
</reference>
<dbReference type="InterPro" id="IPR011009">
    <property type="entry name" value="Kinase-like_dom_sf"/>
</dbReference>
<dbReference type="CDD" id="cd05123">
    <property type="entry name" value="STKc_AGC"/>
    <property type="match status" value="1"/>
</dbReference>
<dbReference type="EMBL" id="JXXN02006310">
    <property type="protein sequence ID" value="THD19486.1"/>
    <property type="molecule type" value="Genomic_DNA"/>
</dbReference>
<dbReference type="AlphaFoldDB" id="A0A4E0R0Q6"/>
<evidence type="ECO:0000256" key="3">
    <source>
        <dbReference type="ARBA" id="ARBA00022741"/>
    </source>
</evidence>
<keyword evidence="2" id="KW-0808">Transferase</keyword>
<dbReference type="PANTHER" id="PTHR24353">
    <property type="entry name" value="CYCLIC NUCLEOTIDE-DEPENDENT PROTEIN KINASE"/>
    <property type="match status" value="1"/>
</dbReference>
<feature type="compositionally biased region" description="Polar residues" evidence="6">
    <location>
        <begin position="565"/>
        <end position="574"/>
    </location>
</feature>
<dbReference type="SUPFAM" id="SSF56112">
    <property type="entry name" value="Protein kinase-like (PK-like)"/>
    <property type="match status" value="1"/>
</dbReference>
<keyword evidence="5" id="KW-0067">ATP-binding</keyword>
<keyword evidence="9" id="KW-1185">Reference proteome</keyword>
<feature type="compositionally biased region" description="Basic and acidic residues" evidence="6">
    <location>
        <begin position="575"/>
        <end position="586"/>
    </location>
</feature>